<evidence type="ECO:0000256" key="3">
    <source>
        <dbReference type="ARBA" id="ARBA00011270"/>
    </source>
</evidence>
<dbReference type="Gene3D" id="3.20.20.70">
    <property type="entry name" value="Aldolase class I"/>
    <property type="match status" value="1"/>
</dbReference>
<evidence type="ECO:0000313" key="10">
    <source>
        <dbReference type="EMBL" id="VFR28309.1"/>
    </source>
</evidence>
<dbReference type="FunFam" id="3.20.20.70:FF:000037">
    <property type="entry name" value="Tryptophan synthase alpha chain"/>
    <property type="match status" value="1"/>
</dbReference>
<dbReference type="InterPro" id="IPR018204">
    <property type="entry name" value="Trp_synthase_alpha_AS"/>
</dbReference>
<evidence type="ECO:0000256" key="1">
    <source>
        <dbReference type="ARBA" id="ARBA00003365"/>
    </source>
</evidence>
<evidence type="ECO:0000256" key="6">
    <source>
        <dbReference type="ARBA" id="ARBA00022822"/>
    </source>
</evidence>
<dbReference type="SUPFAM" id="SSF51366">
    <property type="entry name" value="Ribulose-phoshate binding barrel"/>
    <property type="match status" value="1"/>
</dbReference>
<dbReference type="GO" id="GO:0005829">
    <property type="term" value="C:cytosol"/>
    <property type="evidence" value="ECO:0007669"/>
    <property type="project" value="TreeGrafter"/>
</dbReference>
<comment type="pathway">
    <text evidence="2">Amino-acid biosynthesis; L-tryptophan biosynthesis; L-tryptophan from chorismate: step 5/5.</text>
</comment>
<dbReference type="UniPathway" id="UPA00035">
    <property type="reaction ID" value="UER00044"/>
</dbReference>
<comment type="function">
    <text evidence="1">The alpha subunit is responsible for the aldol cleavage of indoleglycerol phosphate to indole and glyceraldehyde 3-phosphate.</text>
</comment>
<dbReference type="EMBL" id="CAADHY010000024">
    <property type="protein sequence ID" value="VFR28309.1"/>
    <property type="molecule type" value="Genomic_DNA"/>
</dbReference>
<dbReference type="HAMAP" id="MF_00131">
    <property type="entry name" value="Trp_synth_alpha"/>
    <property type="match status" value="1"/>
</dbReference>
<dbReference type="Pfam" id="PF00290">
    <property type="entry name" value="Trp_syntA"/>
    <property type="match status" value="1"/>
</dbReference>
<dbReference type="PANTHER" id="PTHR43406:SF1">
    <property type="entry name" value="TRYPTOPHAN SYNTHASE ALPHA CHAIN, CHLOROPLASTIC"/>
    <property type="match status" value="1"/>
</dbReference>
<evidence type="ECO:0000256" key="7">
    <source>
        <dbReference type="ARBA" id="ARBA00023141"/>
    </source>
</evidence>
<comment type="catalytic activity">
    <reaction evidence="9">
        <text>(1S,2R)-1-C-(indol-3-yl)glycerol 3-phosphate + L-serine = D-glyceraldehyde 3-phosphate + L-tryptophan + H2O</text>
        <dbReference type="Rhea" id="RHEA:10532"/>
        <dbReference type="ChEBI" id="CHEBI:15377"/>
        <dbReference type="ChEBI" id="CHEBI:33384"/>
        <dbReference type="ChEBI" id="CHEBI:57912"/>
        <dbReference type="ChEBI" id="CHEBI:58866"/>
        <dbReference type="ChEBI" id="CHEBI:59776"/>
        <dbReference type="EC" id="4.2.1.20"/>
    </reaction>
</comment>
<proteinExistence type="inferred from homology"/>
<keyword evidence="7" id="KW-0057">Aromatic amino acid biosynthesis</keyword>
<comment type="subunit">
    <text evidence="3">Tetramer of two alpha and two beta chains.</text>
</comment>
<evidence type="ECO:0000256" key="5">
    <source>
        <dbReference type="ARBA" id="ARBA00022605"/>
    </source>
</evidence>
<reference evidence="10" key="1">
    <citation type="submission" date="2019-03" db="EMBL/GenBank/DDBJ databases">
        <authorList>
            <person name="Danneels B."/>
        </authorList>
    </citation>
    <scope>NUCLEOTIDE SEQUENCE</scope>
</reference>
<evidence type="ECO:0000256" key="9">
    <source>
        <dbReference type="ARBA" id="ARBA00049047"/>
    </source>
</evidence>
<protein>
    <recommendedName>
        <fullName evidence="4">tryptophan synthase</fullName>
        <ecNumber evidence="4">4.2.1.20</ecNumber>
    </recommendedName>
</protein>
<dbReference type="AlphaFoldDB" id="A0A484PV61"/>
<keyword evidence="6" id="KW-0822">Tryptophan biosynthesis</keyword>
<keyword evidence="8 10" id="KW-0456">Lyase</keyword>
<gene>
    <name evidence="10" type="ORF">AMP9_1313</name>
</gene>
<evidence type="ECO:0000256" key="4">
    <source>
        <dbReference type="ARBA" id="ARBA00012043"/>
    </source>
</evidence>
<dbReference type="EC" id="4.2.1.20" evidence="4"/>
<accession>A0A484PV61</accession>
<sequence>MTHPNDRIAKRFAIAQEAGRAALIPYIAAGDPSPAATVPLMHALVKAGADILELGVPFSDPMADGPVIQRAAERAIAQGVGLRNVLAMVAEFRSQDADTPVVLMGYANPIERMGQAAFADAAQAAGVDGVLSVDYPPEEIDEFAGLLDARGIAPIFLLAPTSTEARIQAMAKVARGYVYYVSLKGVTGTGTVDTDDVARRLQDIRRHISIPLGVGFGIRDADTASRIARVADAVVIGSKLIETMETAVKDASAAQQADLAVRAAGDWLAGIRQALDGARKTGAPA</sequence>
<dbReference type="CDD" id="cd04724">
    <property type="entry name" value="Tryptophan_synthase_alpha"/>
    <property type="match status" value="1"/>
</dbReference>
<organism evidence="10">
    <name type="scientific">plant metagenome</name>
    <dbReference type="NCBI Taxonomy" id="1297885"/>
    <lineage>
        <taxon>unclassified sequences</taxon>
        <taxon>metagenomes</taxon>
        <taxon>organismal metagenomes</taxon>
    </lineage>
</organism>
<dbReference type="InterPro" id="IPR013785">
    <property type="entry name" value="Aldolase_TIM"/>
</dbReference>
<evidence type="ECO:0000256" key="2">
    <source>
        <dbReference type="ARBA" id="ARBA00004733"/>
    </source>
</evidence>
<dbReference type="NCBIfam" id="TIGR00262">
    <property type="entry name" value="trpA"/>
    <property type="match status" value="1"/>
</dbReference>
<evidence type="ECO:0000256" key="8">
    <source>
        <dbReference type="ARBA" id="ARBA00023239"/>
    </source>
</evidence>
<dbReference type="InterPro" id="IPR002028">
    <property type="entry name" value="Trp_synthase_suA"/>
</dbReference>
<dbReference type="InterPro" id="IPR011060">
    <property type="entry name" value="RibuloseP-bd_barrel"/>
</dbReference>
<keyword evidence="5" id="KW-0028">Amino-acid biosynthesis</keyword>
<dbReference type="GO" id="GO:0004834">
    <property type="term" value="F:tryptophan synthase activity"/>
    <property type="evidence" value="ECO:0007669"/>
    <property type="project" value="UniProtKB-EC"/>
</dbReference>
<dbReference type="PANTHER" id="PTHR43406">
    <property type="entry name" value="TRYPTOPHAN SYNTHASE, ALPHA CHAIN"/>
    <property type="match status" value="1"/>
</dbReference>
<dbReference type="PROSITE" id="PS00167">
    <property type="entry name" value="TRP_SYNTHASE_ALPHA"/>
    <property type="match status" value="1"/>
</dbReference>
<name>A0A484PV61_9ZZZZ</name>